<dbReference type="GO" id="GO:0003677">
    <property type="term" value="F:DNA binding"/>
    <property type="evidence" value="ECO:0007669"/>
    <property type="project" value="InterPro"/>
</dbReference>
<dbReference type="InterPro" id="IPR052975">
    <property type="entry name" value="Repressor-like_regulatory"/>
</dbReference>
<accession>A0A6J7DG20</accession>
<dbReference type="Pfam" id="PF04014">
    <property type="entry name" value="MazE_antitoxin"/>
    <property type="match status" value="1"/>
</dbReference>
<dbReference type="NCBIfam" id="TIGR01439">
    <property type="entry name" value="lp_hng_hel_AbrB"/>
    <property type="match status" value="1"/>
</dbReference>
<dbReference type="EMBL" id="CAFBLK010000132">
    <property type="protein sequence ID" value="CAB4869972.1"/>
    <property type="molecule type" value="Genomic_DNA"/>
</dbReference>
<name>A0A6J7DG20_9ZZZZ</name>
<sequence length="84" mass="9261">MSESGIARKVDRLGRVVLPVEIRRSLGIEVGDLINVAVDGQRVVMRKVSSGCTFCDSPDQLREFADRLICEACVTRLTEGRPLT</sequence>
<evidence type="ECO:0000313" key="2">
    <source>
        <dbReference type="EMBL" id="CAB4869972.1"/>
    </source>
</evidence>
<dbReference type="Gene3D" id="2.10.260.10">
    <property type="match status" value="1"/>
</dbReference>
<dbReference type="SUPFAM" id="SSF89447">
    <property type="entry name" value="AbrB/MazE/MraZ-like"/>
    <property type="match status" value="1"/>
</dbReference>
<dbReference type="PANTHER" id="PTHR34860:SF6">
    <property type="entry name" value="REPRESSOR-LIKE PROTEIN SSO7C3"/>
    <property type="match status" value="1"/>
</dbReference>
<dbReference type="InterPro" id="IPR037914">
    <property type="entry name" value="SpoVT-AbrB_sf"/>
</dbReference>
<dbReference type="PROSITE" id="PS51740">
    <property type="entry name" value="SPOVT_ABRB"/>
    <property type="match status" value="1"/>
</dbReference>
<dbReference type="SMART" id="SM00966">
    <property type="entry name" value="SpoVT_AbrB"/>
    <property type="match status" value="1"/>
</dbReference>
<proteinExistence type="predicted"/>
<evidence type="ECO:0000259" key="1">
    <source>
        <dbReference type="PROSITE" id="PS51740"/>
    </source>
</evidence>
<dbReference type="AlphaFoldDB" id="A0A6J7DG20"/>
<feature type="domain" description="SpoVT-AbrB" evidence="1">
    <location>
        <begin position="5"/>
        <end position="50"/>
    </location>
</feature>
<protein>
    <submittedName>
        <fullName evidence="2">Unannotated protein</fullName>
    </submittedName>
</protein>
<dbReference type="PANTHER" id="PTHR34860">
    <property type="entry name" value="REPRESSOR-LIKE PROTEIN SSO7C3"/>
    <property type="match status" value="1"/>
</dbReference>
<reference evidence="2" key="1">
    <citation type="submission" date="2020-05" db="EMBL/GenBank/DDBJ databases">
        <authorList>
            <person name="Chiriac C."/>
            <person name="Salcher M."/>
            <person name="Ghai R."/>
            <person name="Kavagutti S V."/>
        </authorList>
    </citation>
    <scope>NUCLEOTIDE SEQUENCE</scope>
</reference>
<dbReference type="InterPro" id="IPR007159">
    <property type="entry name" value="SpoVT-AbrB_dom"/>
</dbReference>
<gene>
    <name evidence="2" type="ORF">UFOPK3317_00841</name>
</gene>
<organism evidence="2">
    <name type="scientific">freshwater metagenome</name>
    <dbReference type="NCBI Taxonomy" id="449393"/>
    <lineage>
        <taxon>unclassified sequences</taxon>
        <taxon>metagenomes</taxon>
        <taxon>ecological metagenomes</taxon>
    </lineage>
</organism>